<evidence type="ECO:0000313" key="2">
    <source>
        <dbReference type="EMBL" id="KAF4609478.1"/>
    </source>
</evidence>
<comment type="caution">
    <text evidence="2">The sequence shown here is derived from an EMBL/GenBank/DDBJ whole genome shotgun (WGS) entry which is preliminary data.</text>
</comment>
<dbReference type="AlphaFoldDB" id="A0A8H4VHP1"/>
<reference evidence="2 3" key="1">
    <citation type="submission" date="2019-12" db="EMBL/GenBank/DDBJ databases">
        <authorList>
            <person name="Floudas D."/>
            <person name="Bentzer J."/>
            <person name="Ahren D."/>
            <person name="Johansson T."/>
            <person name="Persson P."/>
            <person name="Tunlid A."/>
        </authorList>
    </citation>
    <scope>NUCLEOTIDE SEQUENCE [LARGE SCALE GENOMIC DNA]</scope>
    <source>
        <strain evidence="2 3">CBS 102.39</strain>
    </source>
</reference>
<keyword evidence="1" id="KW-0472">Membrane</keyword>
<dbReference type="Proteomes" id="UP000521872">
    <property type="component" value="Unassembled WGS sequence"/>
</dbReference>
<feature type="transmembrane region" description="Helical" evidence="1">
    <location>
        <begin position="32"/>
        <end position="57"/>
    </location>
</feature>
<accession>A0A8H4VHP1</accession>
<keyword evidence="1" id="KW-1133">Transmembrane helix</keyword>
<keyword evidence="1" id="KW-0812">Transmembrane</keyword>
<feature type="transmembrane region" description="Helical" evidence="1">
    <location>
        <begin position="146"/>
        <end position="173"/>
    </location>
</feature>
<proteinExistence type="predicted"/>
<organism evidence="2 3">
    <name type="scientific">Agrocybe pediades</name>
    <dbReference type="NCBI Taxonomy" id="84607"/>
    <lineage>
        <taxon>Eukaryota</taxon>
        <taxon>Fungi</taxon>
        <taxon>Dikarya</taxon>
        <taxon>Basidiomycota</taxon>
        <taxon>Agaricomycotina</taxon>
        <taxon>Agaricomycetes</taxon>
        <taxon>Agaricomycetidae</taxon>
        <taxon>Agaricales</taxon>
        <taxon>Agaricineae</taxon>
        <taxon>Strophariaceae</taxon>
        <taxon>Agrocybe</taxon>
    </lineage>
</organism>
<keyword evidence="3" id="KW-1185">Reference proteome</keyword>
<feature type="transmembrane region" description="Helical" evidence="1">
    <location>
        <begin position="63"/>
        <end position="84"/>
    </location>
</feature>
<protein>
    <submittedName>
        <fullName evidence="2">Uncharacterized protein</fullName>
    </submittedName>
</protein>
<evidence type="ECO:0000256" key="1">
    <source>
        <dbReference type="SAM" id="Phobius"/>
    </source>
</evidence>
<dbReference type="EMBL" id="JAACJL010000061">
    <property type="protein sequence ID" value="KAF4609478.1"/>
    <property type="molecule type" value="Genomic_DNA"/>
</dbReference>
<evidence type="ECO:0000313" key="3">
    <source>
        <dbReference type="Proteomes" id="UP000521872"/>
    </source>
</evidence>
<gene>
    <name evidence="2" type="ORF">D9613_012305</name>
</gene>
<name>A0A8H4VHP1_9AGAR</name>
<feature type="transmembrane region" description="Helical" evidence="1">
    <location>
        <begin position="96"/>
        <end position="116"/>
    </location>
</feature>
<sequence>MPSASDYHPSGMLSNLVSRIGRSRTLRNCRTYYRYALFAVSITCFLNALELVLSLVRFAIFDVIYFTTMTFVAGLFAAAIHYLLKYSNMPDSSHWLTYAQTHIMGSSLIAIFMSSYSSSLRAPFSGALRVCLAKNTLDFLGNVRCYVVTAMGLISWTAPIAMFIAAWVVYFSAIHAQSQGIWRHANVSEVNEPYGEVSLPYDA</sequence>